<dbReference type="PROSITE" id="PS52050">
    <property type="entry name" value="WYL"/>
    <property type="match status" value="1"/>
</dbReference>
<feature type="domain" description="WYL" evidence="1">
    <location>
        <begin position="28"/>
        <end position="85"/>
    </location>
</feature>
<gene>
    <name evidence="2" type="ORF">HLB35_04845</name>
</gene>
<organism evidence="2 3">
    <name type="scientific">Vreelandella azerica</name>
    <dbReference type="NCBI Taxonomy" id="2732867"/>
    <lineage>
        <taxon>Bacteria</taxon>
        <taxon>Pseudomonadati</taxon>
        <taxon>Pseudomonadota</taxon>
        <taxon>Gammaproteobacteria</taxon>
        <taxon>Oceanospirillales</taxon>
        <taxon>Halomonadaceae</taxon>
        <taxon>Vreelandella</taxon>
    </lineage>
</organism>
<protein>
    <submittedName>
        <fullName evidence="2">WYL domain-containing protein</fullName>
    </submittedName>
</protein>
<dbReference type="Proteomes" id="UP000588806">
    <property type="component" value="Unassembled WGS sequence"/>
</dbReference>
<proteinExistence type="predicted"/>
<evidence type="ECO:0000313" key="3">
    <source>
        <dbReference type="Proteomes" id="UP000588806"/>
    </source>
</evidence>
<dbReference type="Pfam" id="PF13280">
    <property type="entry name" value="WYL"/>
    <property type="match status" value="1"/>
</dbReference>
<comment type="caution">
    <text evidence="2">The sequence shown here is derived from an EMBL/GenBank/DDBJ whole genome shotgun (WGS) entry which is preliminary data.</text>
</comment>
<sequence>MSAYASNLSKIAFQKIECLILLLRPLAGHCLEFDYQSRSEAGDSQRRCAHPQRLLHYRSNWYLLALCERAKALRLFSLDRMINIETTMDPCHRLNATELDEFSLAGFGIFGGKPKDVAHLLFLNMPLGG</sequence>
<reference evidence="2 3" key="2">
    <citation type="submission" date="2020-06" db="EMBL/GenBank/DDBJ databases">
        <title>Halomonas songnenensis sp. nov., a moderately halophilic bacterium isolated from saline and alkaline soils.</title>
        <authorList>
            <person name="Jiang J."/>
            <person name="Pan Y."/>
        </authorList>
    </citation>
    <scope>NUCLEOTIDE SEQUENCE [LARGE SCALE GENOMIC DNA]</scope>
    <source>
        <strain evidence="2 3">TBZ9</strain>
    </source>
</reference>
<dbReference type="InterPro" id="IPR026881">
    <property type="entry name" value="WYL_dom"/>
</dbReference>
<dbReference type="InterPro" id="IPR051534">
    <property type="entry name" value="CBASS_pafABC_assoc_protein"/>
</dbReference>
<dbReference type="PANTHER" id="PTHR34580:SF3">
    <property type="entry name" value="PROTEIN PAFB"/>
    <property type="match status" value="1"/>
</dbReference>
<accession>A0A7Y3XAJ5</accession>
<dbReference type="PANTHER" id="PTHR34580">
    <property type="match status" value="1"/>
</dbReference>
<dbReference type="AlphaFoldDB" id="A0A7Y3XAJ5"/>
<dbReference type="RefSeq" id="WP_171701725.1">
    <property type="nucleotide sequence ID" value="NZ_JABFHI010000002.1"/>
</dbReference>
<evidence type="ECO:0000259" key="1">
    <source>
        <dbReference type="Pfam" id="PF13280"/>
    </source>
</evidence>
<keyword evidence="3" id="KW-1185">Reference proteome</keyword>
<reference evidence="2 3" key="1">
    <citation type="submission" date="2020-05" db="EMBL/GenBank/DDBJ databases">
        <authorList>
            <person name="Ruan W."/>
            <person name="Jeon C.O."/>
            <person name="Chun B.H."/>
        </authorList>
    </citation>
    <scope>NUCLEOTIDE SEQUENCE [LARGE SCALE GENOMIC DNA]</scope>
    <source>
        <strain evidence="2 3">TBZ9</strain>
    </source>
</reference>
<dbReference type="EMBL" id="JABFHI010000002">
    <property type="protein sequence ID" value="NOG31260.1"/>
    <property type="molecule type" value="Genomic_DNA"/>
</dbReference>
<evidence type="ECO:0000313" key="2">
    <source>
        <dbReference type="EMBL" id="NOG31260.1"/>
    </source>
</evidence>
<name>A0A7Y3XAJ5_9GAMM</name>